<gene>
    <name evidence="2" type="ORF">TTHERM_000444890</name>
</gene>
<feature type="chain" id="PRO_5012158394" description="Transmembrane protein" evidence="1">
    <location>
        <begin position="16"/>
        <end position="364"/>
    </location>
</feature>
<dbReference type="EMBL" id="GG662504">
    <property type="protein sequence ID" value="EWS72345.1"/>
    <property type="molecule type" value="Genomic_DNA"/>
</dbReference>
<dbReference type="RefSeq" id="XP_012655122.1">
    <property type="nucleotide sequence ID" value="XM_012799668.1"/>
</dbReference>
<dbReference type="AlphaFoldDB" id="W7WZS5"/>
<keyword evidence="3" id="KW-1185">Reference proteome</keyword>
<dbReference type="InParanoid" id="W7WZS5"/>
<proteinExistence type="predicted"/>
<accession>W7WZS5</accession>
<sequence>MFNLKLLISIVLVHGQTQMTASPVFKLSAFPYQKVILQLTPLTICQATLRIFQIFKLFKINSSTSFLQADPNPVCGFFKVSQSYSISYHYPSPLSDQVKVRSNFKLVTQGFPSKGRQTITYPFPIVPSNFKYEKLIRQLKPLTSYLSTDIRLWKKSPTFFKDQRSSLKMGYNSFWLFVKQSCQYSIVEQPPMIQLSLSFSLITFSSSSQRSSTSVVFSQETSQIQQEPYFSSPLILQVKLTLRRIPLTILDYILSNLTNSTFFSLRALVSYQNALNKSESGFDQKPLSISQSYQPPTIQPRRFSYSGQSLTIVNSGVPLIGIQIQIKPFFVQLFCSYENSILQFIPLTTQVQTWQKLIFEIKSF</sequence>
<evidence type="ECO:0000313" key="3">
    <source>
        <dbReference type="Proteomes" id="UP000009168"/>
    </source>
</evidence>
<dbReference type="KEGG" id="tet:TTHERM_000444890"/>
<organism evidence="2 3">
    <name type="scientific">Tetrahymena thermophila (strain SB210)</name>
    <dbReference type="NCBI Taxonomy" id="312017"/>
    <lineage>
        <taxon>Eukaryota</taxon>
        <taxon>Sar</taxon>
        <taxon>Alveolata</taxon>
        <taxon>Ciliophora</taxon>
        <taxon>Intramacronucleata</taxon>
        <taxon>Oligohymenophorea</taxon>
        <taxon>Hymenostomatida</taxon>
        <taxon>Tetrahymenina</taxon>
        <taxon>Tetrahymenidae</taxon>
        <taxon>Tetrahymena</taxon>
    </lineage>
</organism>
<keyword evidence="1" id="KW-0732">Signal</keyword>
<feature type="signal peptide" evidence="1">
    <location>
        <begin position="1"/>
        <end position="15"/>
    </location>
</feature>
<name>W7WZS5_TETTS</name>
<dbReference type="Proteomes" id="UP000009168">
    <property type="component" value="Unassembled WGS sequence"/>
</dbReference>
<evidence type="ECO:0008006" key="4">
    <source>
        <dbReference type="Google" id="ProtNLM"/>
    </source>
</evidence>
<protein>
    <recommendedName>
        <fullName evidence="4">Transmembrane protein</fullName>
    </recommendedName>
</protein>
<reference evidence="3" key="1">
    <citation type="journal article" date="2006" name="PLoS Biol.">
        <title>Macronuclear genome sequence of the ciliate Tetrahymena thermophila, a model eukaryote.</title>
        <authorList>
            <person name="Eisen J.A."/>
            <person name="Coyne R.S."/>
            <person name="Wu M."/>
            <person name="Wu D."/>
            <person name="Thiagarajan M."/>
            <person name="Wortman J.R."/>
            <person name="Badger J.H."/>
            <person name="Ren Q."/>
            <person name="Amedeo P."/>
            <person name="Jones K.M."/>
            <person name="Tallon L.J."/>
            <person name="Delcher A.L."/>
            <person name="Salzberg S.L."/>
            <person name="Silva J.C."/>
            <person name="Haas B.J."/>
            <person name="Majoros W.H."/>
            <person name="Farzad M."/>
            <person name="Carlton J.M."/>
            <person name="Smith R.K. Jr."/>
            <person name="Garg J."/>
            <person name="Pearlman R.E."/>
            <person name="Karrer K.M."/>
            <person name="Sun L."/>
            <person name="Manning G."/>
            <person name="Elde N.C."/>
            <person name="Turkewitz A.P."/>
            <person name="Asai D.J."/>
            <person name="Wilkes D.E."/>
            <person name="Wang Y."/>
            <person name="Cai H."/>
            <person name="Collins K."/>
            <person name="Stewart B.A."/>
            <person name="Lee S.R."/>
            <person name="Wilamowska K."/>
            <person name="Weinberg Z."/>
            <person name="Ruzzo W.L."/>
            <person name="Wloga D."/>
            <person name="Gaertig J."/>
            <person name="Frankel J."/>
            <person name="Tsao C.-C."/>
            <person name="Gorovsky M.A."/>
            <person name="Keeling P.J."/>
            <person name="Waller R.F."/>
            <person name="Patron N.J."/>
            <person name="Cherry J.M."/>
            <person name="Stover N.A."/>
            <person name="Krieger C.J."/>
            <person name="del Toro C."/>
            <person name="Ryder H.F."/>
            <person name="Williamson S.C."/>
            <person name="Barbeau R.A."/>
            <person name="Hamilton E.P."/>
            <person name="Orias E."/>
        </authorList>
    </citation>
    <scope>NUCLEOTIDE SEQUENCE [LARGE SCALE GENOMIC DNA]</scope>
    <source>
        <strain evidence="3">SB210</strain>
    </source>
</reference>
<evidence type="ECO:0000256" key="1">
    <source>
        <dbReference type="SAM" id="SignalP"/>
    </source>
</evidence>
<dbReference type="GeneID" id="24439019"/>
<evidence type="ECO:0000313" key="2">
    <source>
        <dbReference type="EMBL" id="EWS72345.1"/>
    </source>
</evidence>